<dbReference type="Gene3D" id="1.10.3210.10">
    <property type="entry name" value="Hypothetical protein af1432"/>
    <property type="match status" value="1"/>
</dbReference>
<dbReference type="SUPFAM" id="SSF109604">
    <property type="entry name" value="HD-domain/PDEase-like"/>
    <property type="match status" value="1"/>
</dbReference>
<sequence>MARPIRAKTVRQAVMLVGRRALRRLSLEAATFRFLERAPGNGGTVRGQLHLHAVSVAVTSALAADMARVRGEAPHLAGLLHDIGKLVLPIAFGEDAIEQITSQHPSGQGRVALEREILGIDHALAGALLAERWGCAPEVIQAIAFHHGGPTGIAVPTPETACVQLANGVADMLSGGEADHPLLEAALQCLDLDSSALDRLAEAASTPLGAVASGRLGEQVSDTSQLAQLDDLTGLANRRHWLQTVRGDLAERGTGAVLVVSVGGLADVTRTHGYGAANLVLTEVARVVSRHGLAGRIGGVVLGVWIDGSADEAMAAGALIEAEVAAAERDGTPPVELHLGVASAPADGSDLALLLEAADEASTRQRDAARGDAPRRDDVSMDHRRAA</sequence>
<dbReference type="Pfam" id="PF00990">
    <property type="entry name" value="GGDEF"/>
    <property type="match status" value="1"/>
</dbReference>
<name>A0ABY5PNL3_9ACTN</name>
<dbReference type="NCBIfam" id="TIGR00277">
    <property type="entry name" value="HDIG"/>
    <property type="match status" value="1"/>
</dbReference>
<proteinExistence type="predicted"/>
<dbReference type="EMBL" id="CP088295">
    <property type="protein sequence ID" value="UUY06308.1"/>
    <property type="molecule type" value="Genomic_DNA"/>
</dbReference>
<feature type="domain" description="HDOD" evidence="3">
    <location>
        <begin position="1"/>
        <end position="149"/>
    </location>
</feature>
<dbReference type="Pfam" id="PF08668">
    <property type="entry name" value="HDOD"/>
    <property type="match status" value="1"/>
</dbReference>
<dbReference type="PROSITE" id="PS51833">
    <property type="entry name" value="HDOD"/>
    <property type="match status" value="1"/>
</dbReference>
<accession>A0ABY5PNL3</accession>
<dbReference type="InterPro" id="IPR013976">
    <property type="entry name" value="HDOD"/>
</dbReference>
<dbReference type="Gene3D" id="3.30.70.270">
    <property type="match status" value="1"/>
</dbReference>
<evidence type="ECO:0000259" key="3">
    <source>
        <dbReference type="PROSITE" id="PS51833"/>
    </source>
</evidence>
<gene>
    <name evidence="4" type="ORF">LRS13_13255</name>
</gene>
<dbReference type="InterPro" id="IPR000160">
    <property type="entry name" value="GGDEF_dom"/>
</dbReference>
<dbReference type="PANTHER" id="PTHR33525">
    <property type="match status" value="1"/>
</dbReference>
<dbReference type="InterPro" id="IPR006675">
    <property type="entry name" value="HDIG_dom"/>
</dbReference>
<dbReference type="InterPro" id="IPR043128">
    <property type="entry name" value="Rev_trsase/Diguanyl_cyclase"/>
</dbReference>
<dbReference type="InterPro" id="IPR052340">
    <property type="entry name" value="RNase_Y/CdgJ"/>
</dbReference>
<dbReference type="SMART" id="SM00267">
    <property type="entry name" value="GGDEF"/>
    <property type="match status" value="1"/>
</dbReference>
<feature type="domain" description="GGDEF" evidence="2">
    <location>
        <begin position="253"/>
        <end position="378"/>
    </location>
</feature>
<dbReference type="InterPro" id="IPR029787">
    <property type="entry name" value="Nucleotide_cyclase"/>
</dbReference>
<protein>
    <submittedName>
        <fullName evidence="4">HDOD domain-containing protein</fullName>
    </submittedName>
</protein>
<feature type="region of interest" description="Disordered" evidence="1">
    <location>
        <begin position="361"/>
        <end position="387"/>
    </location>
</feature>
<organism evidence="4 5">
    <name type="scientific">Svornostia abyssi</name>
    <dbReference type="NCBI Taxonomy" id="2898438"/>
    <lineage>
        <taxon>Bacteria</taxon>
        <taxon>Bacillati</taxon>
        <taxon>Actinomycetota</taxon>
        <taxon>Thermoleophilia</taxon>
        <taxon>Solirubrobacterales</taxon>
        <taxon>Baekduiaceae</taxon>
        <taxon>Svornostia</taxon>
    </lineage>
</organism>
<evidence type="ECO:0000313" key="5">
    <source>
        <dbReference type="Proteomes" id="UP001058860"/>
    </source>
</evidence>
<dbReference type="SUPFAM" id="SSF55073">
    <property type="entry name" value="Nucleotide cyclase"/>
    <property type="match status" value="1"/>
</dbReference>
<dbReference type="Proteomes" id="UP001058860">
    <property type="component" value="Chromosome"/>
</dbReference>
<keyword evidence="5" id="KW-1185">Reference proteome</keyword>
<dbReference type="PANTHER" id="PTHR33525:SF3">
    <property type="entry name" value="RIBONUCLEASE Y"/>
    <property type="match status" value="1"/>
</dbReference>
<evidence type="ECO:0000256" key="1">
    <source>
        <dbReference type="SAM" id="MobiDB-lite"/>
    </source>
</evidence>
<reference evidence="5" key="1">
    <citation type="submission" date="2021-11" db="EMBL/GenBank/DDBJ databases">
        <title>Cultivation dependent microbiological survey of springs from the worlds oldest radium mine currently devoted to the extraction of radon-saturated water.</title>
        <authorList>
            <person name="Kapinusova G."/>
            <person name="Smrhova T."/>
            <person name="Strejcek M."/>
            <person name="Suman J."/>
            <person name="Jani K."/>
            <person name="Pajer P."/>
            <person name="Uhlik O."/>
        </authorList>
    </citation>
    <scope>NUCLEOTIDE SEQUENCE [LARGE SCALE GENOMIC DNA]</scope>
    <source>
        <strain evidence="5">J379</strain>
    </source>
</reference>
<evidence type="ECO:0000259" key="2">
    <source>
        <dbReference type="PROSITE" id="PS50887"/>
    </source>
</evidence>
<evidence type="ECO:0000313" key="4">
    <source>
        <dbReference type="EMBL" id="UUY06308.1"/>
    </source>
</evidence>
<dbReference type="PROSITE" id="PS50887">
    <property type="entry name" value="GGDEF"/>
    <property type="match status" value="1"/>
</dbReference>